<feature type="region of interest" description="Disordered" evidence="1">
    <location>
        <begin position="134"/>
        <end position="194"/>
    </location>
</feature>
<feature type="compositionally biased region" description="Pro residues" evidence="1">
    <location>
        <begin position="47"/>
        <end position="69"/>
    </location>
</feature>
<evidence type="ECO:0000313" key="2">
    <source>
        <dbReference type="EMBL" id="CAI9169470.1"/>
    </source>
</evidence>
<feature type="compositionally biased region" description="Basic and acidic residues" evidence="1">
    <location>
        <begin position="16"/>
        <end position="33"/>
    </location>
</feature>
<sequence>MPASPESPVTPQTGRPRAETHDRATTAGAEERLAAPIRSGPGRPGGGVPPPRPRRGVPPPPPGRAPPGPRHLEEPRFRSRGGDRGVRNRSSPFPLRLAAPRPPLSTSGAGPPPPVPAHLSRLKLWAFAGLAESSHRDLAPPGPGSLRSHGPRPLPGTPPPAPSRPIRRRVPSHALVRPRSSARTPAPPRLRRPKATARLAPADCPLALRFLGMPPFSALFPARPTPVAALDSHVPEHTALLSRLSALCFKCLISQDRIAAELWEGRPVCLSPVSRHSLYPLYVLRGVLR</sequence>
<feature type="region of interest" description="Disordered" evidence="1">
    <location>
        <begin position="1"/>
        <end position="115"/>
    </location>
</feature>
<keyword evidence="3" id="KW-1185">Reference proteome</keyword>
<evidence type="ECO:0000256" key="1">
    <source>
        <dbReference type="SAM" id="MobiDB-lite"/>
    </source>
</evidence>
<reference evidence="2" key="1">
    <citation type="submission" date="2023-04" db="EMBL/GenBank/DDBJ databases">
        <authorList>
            <consortium name="ELIXIR-Norway"/>
        </authorList>
    </citation>
    <scope>NUCLEOTIDE SEQUENCE [LARGE SCALE GENOMIC DNA]</scope>
</reference>
<name>A0ABN8Z6G9_RANTA</name>
<dbReference type="Proteomes" id="UP001176941">
    <property type="component" value="Chromosome 3"/>
</dbReference>
<feature type="compositionally biased region" description="Basic and acidic residues" evidence="1">
    <location>
        <begin position="70"/>
        <end position="86"/>
    </location>
</feature>
<dbReference type="EMBL" id="OX459939">
    <property type="protein sequence ID" value="CAI9169470.1"/>
    <property type="molecule type" value="Genomic_DNA"/>
</dbReference>
<protein>
    <submittedName>
        <fullName evidence="2">Uncharacterized protein</fullName>
    </submittedName>
</protein>
<dbReference type="PRINTS" id="PR01217">
    <property type="entry name" value="PRICHEXTENSN"/>
</dbReference>
<accession>A0ABN8Z6G9</accession>
<organism evidence="2 3">
    <name type="scientific">Rangifer tarandus platyrhynchus</name>
    <name type="common">Svalbard reindeer</name>
    <dbReference type="NCBI Taxonomy" id="3082113"/>
    <lineage>
        <taxon>Eukaryota</taxon>
        <taxon>Metazoa</taxon>
        <taxon>Chordata</taxon>
        <taxon>Craniata</taxon>
        <taxon>Vertebrata</taxon>
        <taxon>Euteleostomi</taxon>
        <taxon>Mammalia</taxon>
        <taxon>Eutheria</taxon>
        <taxon>Laurasiatheria</taxon>
        <taxon>Artiodactyla</taxon>
        <taxon>Ruminantia</taxon>
        <taxon>Pecora</taxon>
        <taxon>Cervidae</taxon>
        <taxon>Odocoileinae</taxon>
        <taxon>Rangifer</taxon>
    </lineage>
</organism>
<feature type="compositionally biased region" description="Pro residues" evidence="1">
    <location>
        <begin position="152"/>
        <end position="163"/>
    </location>
</feature>
<gene>
    <name evidence="2" type="ORF">MRATA1EN1_LOCUS18432</name>
</gene>
<proteinExistence type="predicted"/>
<evidence type="ECO:0000313" key="3">
    <source>
        <dbReference type="Proteomes" id="UP001176941"/>
    </source>
</evidence>